<evidence type="ECO:0000256" key="1">
    <source>
        <dbReference type="ARBA" id="ARBA00001946"/>
    </source>
</evidence>
<dbReference type="InterPro" id="IPR050209">
    <property type="entry name" value="Rab_GTPases_membrane_traffic"/>
</dbReference>
<comment type="subcellular location">
    <subcellularLocation>
        <location evidence="2">Membrane</location>
        <topology evidence="2">Lipid-anchor</topology>
    </subcellularLocation>
</comment>
<accession>A0A4U1EV32</accession>
<keyword evidence="9" id="KW-0342">GTP-binding</keyword>
<comment type="similarity">
    <text evidence="3">Belongs to the small GTPase superfamily. Rab family.</text>
</comment>
<dbReference type="Gene3D" id="3.40.50.300">
    <property type="entry name" value="P-loop containing nucleotide triphosphate hydrolases"/>
    <property type="match status" value="2"/>
</dbReference>
<dbReference type="EC" id="3.6.5.2" evidence="4"/>
<name>A0A4U1EV32_MONMO</name>
<dbReference type="PROSITE" id="PS51421">
    <property type="entry name" value="RAS"/>
    <property type="match status" value="1"/>
</dbReference>
<organism evidence="17 18">
    <name type="scientific">Monodon monoceros</name>
    <name type="common">Narwhal</name>
    <name type="synonym">Ceratodon monodon</name>
    <dbReference type="NCBI Taxonomy" id="40151"/>
    <lineage>
        <taxon>Eukaryota</taxon>
        <taxon>Metazoa</taxon>
        <taxon>Chordata</taxon>
        <taxon>Craniata</taxon>
        <taxon>Vertebrata</taxon>
        <taxon>Euteleostomi</taxon>
        <taxon>Mammalia</taxon>
        <taxon>Eutheria</taxon>
        <taxon>Laurasiatheria</taxon>
        <taxon>Artiodactyla</taxon>
        <taxon>Whippomorpha</taxon>
        <taxon>Cetacea</taxon>
        <taxon>Odontoceti</taxon>
        <taxon>Monodontidae</taxon>
        <taxon>Monodon</taxon>
    </lineage>
</organism>
<comment type="function">
    <text evidence="15">The small GTPases Rab are key regulators of intracellular membrane trafficking, from the formation of transport vesicles to their fusion with membranes. Rabs cycle between an inactive GDP-bound form and an active GTP-bound form that is able to recruit to membranes different sets of downstream effectors directly responsible for vesicle formation, movement, tethering and fusion. The physiological function of RAB42 remains undefined.</text>
</comment>
<dbReference type="NCBIfam" id="TIGR00231">
    <property type="entry name" value="small_GTP"/>
    <property type="match status" value="1"/>
</dbReference>
<dbReference type="EMBL" id="RWIC01000738">
    <property type="protein sequence ID" value="TKC40528.1"/>
    <property type="molecule type" value="Genomic_DNA"/>
</dbReference>
<comment type="cofactor">
    <cofactor evidence="1">
        <name>Mg(2+)</name>
        <dbReference type="ChEBI" id="CHEBI:18420"/>
    </cofactor>
</comment>
<dbReference type="GO" id="GO:0005525">
    <property type="term" value="F:GTP binding"/>
    <property type="evidence" value="ECO:0007669"/>
    <property type="project" value="UniProtKB-KW"/>
</dbReference>
<dbReference type="SMART" id="SM00174">
    <property type="entry name" value="RHO"/>
    <property type="match status" value="1"/>
</dbReference>
<evidence type="ECO:0000256" key="16">
    <source>
        <dbReference type="SAM" id="MobiDB-lite"/>
    </source>
</evidence>
<protein>
    <recommendedName>
        <fullName evidence="14">Ras-related protein Rab-42</fullName>
        <ecNumber evidence="4">3.6.5.2</ecNumber>
    </recommendedName>
</protein>
<reference evidence="18" key="1">
    <citation type="journal article" date="2019" name="IScience">
        <title>Narwhal Genome Reveals Long-Term Low Genetic Diversity despite Current Large Abundance Size.</title>
        <authorList>
            <person name="Westbury M.V."/>
            <person name="Petersen B."/>
            <person name="Garde E."/>
            <person name="Heide-Jorgensen M.P."/>
            <person name="Lorenzen E.D."/>
        </authorList>
    </citation>
    <scope>NUCLEOTIDE SEQUENCE [LARGE SCALE GENOMIC DNA]</scope>
</reference>
<keyword evidence="5" id="KW-0479">Metal-binding</keyword>
<evidence type="ECO:0000256" key="14">
    <source>
        <dbReference type="ARBA" id="ARBA00067839"/>
    </source>
</evidence>
<evidence type="ECO:0000256" key="11">
    <source>
        <dbReference type="ARBA" id="ARBA00023288"/>
    </source>
</evidence>
<evidence type="ECO:0000256" key="7">
    <source>
        <dbReference type="ARBA" id="ARBA00022801"/>
    </source>
</evidence>
<keyword evidence="6" id="KW-0547">Nucleotide-binding</keyword>
<comment type="caution">
    <text evidence="17">The sequence shown here is derived from an EMBL/GenBank/DDBJ whole genome shotgun (WGS) entry which is preliminary data.</text>
</comment>
<dbReference type="Pfam" id="PF00071">
    <property type="entry name" value="Ras"/>
    <property type="match status" value="1"/>
</dbReference>
<evidence type="ECO:0000256" key="8">
    <source>
        <dbReference type="ARBA" id="ARBA00022842"/>
    </source>
</evidence>
<keyword evidence="10" id="KW-0472">Membrane</keyword>
<evidence type="ECO:0000256" key="13">
    <source>
        <dbReference type="ARBA" id="ARBA00047660"/>
    </source>
</evidence>
<evidence type="ECO:0000256" key="6">
    <source>
        <dbReference type="ARBA" id="ARBA00022741"/>
    </source>
</evidence>
<evidence type="ECO:0000256" key="5">
    <source>
        <dbReference type="ARBA" id="ARBA00022723"/>
    </source>
</evidence>
<feature type="compositionally biased region" description="Basic and acidic residues" evidence="16">
    <location>
        <begin position="488"/>
        <end position="500"/>
    </location>
</feature>
<dbReference type="FunFam" id="3.40.50.300:FF:001428">
    <property type="entry name" value="putative Ras-related protein Rab-42"/>
    <property type="match status" value="1"/>
</dbReference>
<evidence type="ECO:0000313" key="17">
    <source>
        <dbReference type="EMBL" id="TKC40528.1"/>
    </source>
</evidence>
<dbReference type="PANTHER" id="PTHR47979">
    <property type="entry name" value="DRAB11-RELATED"/>
    <property type="match status" value="1"/>
</dbReference>
<dbReference type="InterPro" id="IPR001806">
    <property type="entry name" value="Small_GTPase"/>
</dbReference>
<keyword evidence="12" id="KW-0636">Prenylation</keyword>
<dbReference type="PROSITE" id="PS51420">
    <property type="entry name" value="RHO"/>
    <property type="match status" value="1"/>
</dbReference>
<evidence type="ECO:0000256" key="12">
    <source>
        <dbReference type="ARBA" id="ARBA00023289"/>
    </source>
</evidence>
<dbReference type="SMART" id="SM00175">
    <property type="entry name" value="RAB"/>
    <property type="match status" value="1"/>
</dbReference>
<evidence type="ECO:0000256" key="2">
    <source>
        <dbReference type="ARBA" id="ARBA00004635"/>
    </source>
</evidence>
<comment type="catalytic activity">
    <reaction evidence="13">
        <text>GTP + H2O = GDP + phosphate + H(+)</text>
        <dbReference type="Rhea" id="RHEA:19669"/>
        <dbReference type="ChEBI" id="CHEBI:15377"/>
        <dbReference type="ChEBI" id="CHEBI:15378"/>
        <dbReference type="ChEBI" id="CHEBI:37565"/>
        <dbReference type="ChEBI" id="CHEBI:43474"/>
        <dbReference type="ChEBI" id="CHEBI:58189"/>
        <dbReference type="EC" id="3.6.5.2"/>
    </reaction>
    <physiologicalReaction direction="left-to-right" evidence="13">
        <dbReference type="Rhea" id="RHEA:19670"/>
    </physiologicalReaction>
</comment>
<dbReference type="SMART" id="SM00173">
    <property type="entry name" value="RAS"/>
    <property type="match status" value="1"/>
</dbReference>
<evidence type="ECO:0000256" key="3">
    <source>
        <dbReference type="ARBA" id="ARBA00006270"/>
    </source>
</evidence>
<keyword evidence="7" id="KW-0378">Hydrolase</keyword>
<dbReference type="SMART" id="SM00176">
    <property type="entry name" value="RAN"/>
    <property type="match status" value="1"/>
</dbReference>
<dbReference type="GO" id="GO:0016020">
    <property type="term" value="C:membrane"/>
    <property type="evidence" value="ECO:0007669"/>
    <property type="project" value="UniProtKB-SubCell"/>
</dbReference>
<gene>
    <name evidence="17" type="ORF">EI555_013090</name>
</gene>
<sequence length="545" mass="59492">MELRAAQTAGNCSSFATSADRVSGSSPKRVRGETLFTQMEKPCGFFRTGRGSSAFLQPSVNVQYRALGSRIPLCHLEFSPGKTFNIEKSTVNPTSDVEAGGCRYQFRIALLGDAAVGKTSLLRRYVAGAPGIPEPEPELESVPTVGVEFYSRTLQLRAGPRVKLQLWDTAGQERFRCITRSFYRNVVGVLLVFDVTNRKSFEHIQDWHQEVMATQGPDKVIFLLVGHKSDLQSTRCVSAQEAEELAASLGMAFMETSARNNCNVDLAFNTLTDAIQQALQQGDIKLEEDWGGVRLIQNTQIPRPPSSTQHPGPCKILADCGRTSLKALPTQGKVHQQGRDVAHFLGSLLVLAGLLHHMDPLWQYQSHILLLGGPNVDKPSLLRRYVEGIFVEGVAQAVAVDFSVPFMEAEPGGTWQKAFCGLVITNRTSFESVPQRHQEVLEKAKPSNIFFLVVGHKSDLVVEGEVMPGGRGEAGCLLGRSLRRDLSRKQGSKSCEERGHGAKLRVGGSEKQGPTTDQASGGRGPKHGKVDISMLVAPGWNSYTP</sequence>
<feature type="region of interest" description="Disordered" evidence="16">
    <location>
        <begin position="488"/>
        <end position="545"/>
    </location>
</feature>
<dbReference type="InterPro" id="IPR005225">
    <property type="entry name" value="Small_GTP-bd"/>
</dbReference>
<dbReference type="PRINTS" id="PR00449">
    <property type="entry name" value="RASTRNSFRMNG"/>
</dbReference>
<dbReference type="AlphaFoldDB" id="A0A4U1EV32"/>
<dbReference type="Proteomes" id="UP000308365">
    <property type="component" value="Unassembled WGS sequence"/>
</dbReference>
<evidence type="ECO:0000256" key="9">
    <source>
        <dbReference type="ARBA" id="ARBA00023134"/>
    </source>
</evidence>
<keyword evidence="11" id="KW-0449">Lipoprotein</keyword>
<evidence type="ECO:0000256" key="10">
    <source>
        <dbReference type="ARBA" id="ARBA00023136"/>
    </source>
</evidence>
<dbReference type="GO" id="GO:0003925">
    <property type="term" value="F:G protein activity"/>
    <property type="evidence" value="ECO:0007669"/>
    <property type="project" value="UniProtKB-EC"/>
</dbReference>
<evidence type="ECO:0000256" key="15">
    <source>
        <dbReference type="ARBA" id="ARBA00093274"/>
    </source>
</evidence>
<dbReference type="SUPFAM" id="SSF52540">
    <property type="entry name" value="P-loop containing nucleoside triphosphate hydrolases"/>
    <property type="match status" value="2"/>
</dbReference>
<proteinExistence type="inferred from homology"/>
<dbReference type="InterPro" id="IPR027417">
    <property type="entry name" value="P-loop_NTPase"/>
</dbReference>
<keyword evidence="8" id="KW-0460">Magnesium</keyword>
<dbReference type="GO" id="GO:0046872">
    <property type="term" value="F:metal ion binding"/>
    <property type="evidence" value="ECO:0007669"/>
    <property type="project" value="UniProtKB-KW"/>
</dbReference>
<evidence type="ECO:0000313" key="18">
    <source>
        <dbReference type="Proteomes" id="UP000308365"/>
    </source>
</evidence>
<dbReference type="PROSITE" id="PS51419">
    <property type="entry name" value="RAB"/>
    <property type="match status" value="1"/>
</dbReference>
<dbReference type="SMART" id="SM00177">
    <property type="entry name" value="ARF"/>
    <property type="match status" value="1"/>
</dbReference>
<evidence type="ECO:0000256" key="4">
    <source>
        <dbReference type="ARBA" id="ARBA00011984"/>
    </source>
</evidence>